<dbReference type="AlphaFoldDB" id="A0A5S3Z147"/>
<protein>
    <submittedName>
        <fullName evidence="2">Phosphate ABC transporter, permease protein PstA</fullName>
    </submittedName>
</protein>
<dbReference type="EMBL" id="PNCG01000064">
    <property type="protein sequence ID" value="TMP85357.1"/>
    <property type="molecule type" value="Genomic_DNA"/>
</dbReference>
<feature type="non-terminal residue" evidence="2">
    <location>
        <position position="106"/>
    </location>
</feature>
<feature type="transmembrane region" description="Helical" evidence="1">
    <location>
        <begin position="6"/>
        <end position="22"/>
    </location>
</feature>
<accession>A0A5S3Z147</accession>
<keyword evidence="1" id="KW-0812">Transmembrane</keyword>
<proteinExistence type="predicted"/>
<gene>
    <name evidence="2" type="ORF">CWC05_19025</name>
</gene>
<evidence type="ECO:0000256" key="1">
    <source>
        <dbReference type="SAM" id="Phobius"/>
    </source>
</evidence>
<sequence>MTGGAVSISLISVLGLLAMIAWKGLSFFWPSEVVELELNGSVPQQTVIGEIYDREMVPKTRLEAAGYDLSAFDSEFIERILVKTGNREYVELDFRWVLSTDIQKQS</sequence>
<comment type="caution">
    <text evidence="2">The sequence shown here is derived from an EMBL/GenBank/DDBJ whole genome shotgun (WGS) entry which is preliminary data.</text>
</comment>
<reference evidence="3" key="2">
    <citation type="submission" date="2019-06" db="EMBL/GenBank/DDBJ databases">
        <title>Co-occurence of chitin degradation, pigmentation and bioactivity in marine Pseudoalteromonas.</title>
        <authorList>
            <person name="Sonnenschein E.C."/>
            <person name="Bech P.K."/>
        </authorList>
    </citation>
    <scope>NUCLEOTIDE SEQUENCE [LARGE SCALE GENOMIC DNA]</scope>
    <source>
        <strain evidence="3">S2897</strain>
    </source>
</reference>
<organism evidence="2 3">
    <name type="scientific">Pseudoalteromonas ruthenica</name>
    <dbReference type="NCBI Taxonomy" id="151081"/>
    <lineage>
        <taxon>Bacteria</taxon>
        <taxon>Pseudomonadati</taxon>
        <taxon>Pseudomonadota</taxon>
        <taxon>Gammaproteobacteria</taxon>
        <taxon>Alteromonadales</taxon>
        <taxon>Pseudoalteromonadaceae</taxon>
        <taxon>Pseudoalteromonas</taxon>
    </lineage>
</organism>
<evidence type="ECO:0000313" key="2">
    <source>
        <dbReference type="EMBL" id="TMP85357.1"/>
    </source>
</evidence>
<keyword evidence="1" id="KW-0472">Membrane</keyword>
<dbReference type="Proteomes" id="UP000305874">
    <property type="component" value="Unassembled WGS sequence"/>
</dbReference>
<keyword evidence="1" id="KW-1133">Transmembrane helix</keyword>
<reference evidence="2 3" key="1">
    <citation type="submission" date="2017-12" db="EMBL/GenBank/DDBJ databases">
        <authorList>
            <person name="Paulsen S."/>
            <person name="Gram L.K."/>
        </authorList>
    </citation>
    <scope>NUCLEOTIDE SEQUENCE [LARGE SCALE GENOMIC DNA]</scope>
    <source>
        <strain evidence="2 3">S2897</strain>
    </source>
</reference>
<name>A0A5S3Z147_9GAMM</name>
<evidence type="ECO:0000313" key="3">
    <source>
        <dbReference type="Proteomes" id="UP000305874"/>
    </source>
</evidence>